<comment type="caution">
    <text evidence="4">The sequence shown here is derived from an EMBL/GenBank/DDBJ whole genome shotgun (WGS) entry which is preliminary data.</text>
</comment>
<proteinExistence type="predicted"/>
<evidence type="ECO:0000313" key="4">
    <source>
        <dbReference type="EMBL" id="GAF70180.1"/>
    </source>
</evidence>
<protein>
    <recommendedName>
        <fullName evidence="3">Putative zinc-finger domain-containing protein</fullName>
    </recommendedName>
</protein>
<evidence type="ECO:0000259" key="3">
    <source>
        <dbReference type="Pfam" id="PF13490"/>
    </source>
</evidence>
<keyword evidence="2" id="KW-1133">Transmembrane helix</keyword>
<gene>
    <name evidence="4" type="ORF">S01H1_00051</name>
</gene>
<name>X0T2A8_9ZZZZ</name>
<accession>X0T2A8</accession>
<keyword evidence="2" id="KW-0472">Membrane</keyword>
<feature type="domain" description="Putative zinc-finger" evidence="3">
    <location>
        <begin position="12"/>
        <end position="44"/>
    </location>
</feature>
<feature type="transmembrane region" description="Helical" evidence="2">
    <location>
        <begin position="242"/>
        <end position="261"/>
    </location>
</feature>
<dbReference type="InterPro" id="IPR041916">
    <property type="entry name" value="Anti_sigma_zinc_sf"/>
</dbReference>
<dbReference type="Pfam" id="PF13490">
    <property type="entry name" value="zf-HC2"/>
    <property type="match status" value="1"/>
</dbReference>
<dbReference type="AlphaFoldDB" id="X0T2A8"/>
<reference evidence="4" key="1">
    <citation type="journal article" date="2014" name="Front. Microbiol.">
        <title>High frequency of phylogenetically diverse reductive dehalogenase-homologous genes in deep subseafloor sedimentary metagenomes.</title>
        <authorList>
            <person name="Kawai M."/>
            <person name="Futagami T."/>
            <person name="Toyoda A."/>
            <person name="Takaki Y."/>
            <person name="Nishi S."/>
            <person name="Hori S."/>
            <person name="Arai W."/>
            <person name="Tsubouchi T."/>
            <person name="Morono Y."/>
            <person name="Uchiyama I."/>
            <person name="Ito T."/>
            <person name="Fujiyama A."/>
            <person name="Inagaki F."/>
            <person name="Takami H."/>
        </authorList>
    </citation>
    <scope>NUCLEOTIDE SEQUENCE</scope>
    <source>
        <strain evidence="4">Expedition CK06-06</strain>
    </source>
</reference>
<feature type="region of interest" description="Disordered" evidence="1">
    <location>
        <begin position="148"/>
        <end position="233"/>
    </location>
</feature>
<organism evidence="4">
    <name type="scientific">marine sediment metagenome</name>
    <dbReference type="NCBI Taxonomy" id="412755"/>
    <lineage>
        <taxon>unclassified sequences</taxon>
        <taxon>metagenomes</taxon>
        <taxon>ecological metagenomes</taxon>
    </lineage>
</organism>
<feature type="compositionally biased region" description="Acidic residues" evidence="1">
    <location>
        <begin position="185"/>
        <end position="217"/>
    </location>
</feature>
<evidence type="ECO:0000256" key="2">
    <source>
        <dbReference type="SAM" id="Phobius"/>
    </source>
</evidence>
<dbReference type="EMBL" id="BARS01000013">
    <property type="protein sequence ID" value="GAF70180.1"/>
    <property type="molecule type" value="Genomic_DNA"/>
</dbReference>
<evidence type="ECO:0000256" key="1">
    <source>
        <dbReference type="SAM" id="MobiDB-lite"/>
    </source>
</evidence>
<dbReference type="Gene3D" id="1.10.10.1320">
    <property type="entry name" value="Anti-sigma factor, zinc-finger domain"/>
    <property type="match status" value="1"/>
</dbReference>
<dbReference type="InterPro" id="IPR027383">
    <property type="entry name" value="Znf_put"/>
</dbReference>
<keyword evidence="2" id="KW-0812">Transmembrane</keyword>
<sequence>MLKALLQFRHRRFRRDLSVYVDDMLPERARRRLEAHLDSCQACRQELAELRSTVEALGSLPMAEVPRSFTLAAAPVAEVSPRPTARRLEFGLRLATATAAFALALVVIGDFAGLPGGGDEEEEMRGEFLSAAQETPAVMEAAPVETPAADETPPAMEAAPVETPEPSVPGITETYREEPAVGADVSEEEPPEKEALEEAEVEEEAEAGAADLEEEAEAMPAEAQALAEEEGGGLSREEAVRWLEVGLGAGVGVLVVVWAFARFQRRIGNRP</sequence>